<comment type="caution">
    <text evidence="2">The sequence shown here is derived from an EMBL/GenBank/DDBJ whole genome shotgun (WGS) entry which is preliminary data.</text>
</comment>
<gene>
    <name evidence="2" type="ORF">FNW02_26860</name>
</gene>
<sequence>MNLLEKIFGGGQAQENDYRNFVNRYEQGLPHEGYSDEEVLNRYQQVSRQLPPELYQESAQEAFNRMSPQERMQFGRYLQQQTRSSNLNFPDLNQDGIDDRFQDPNYLAQTTGRIHQQQPDILSQILGGVTGSFTGGQGGNIMSNPLAKGAMAGIAALAVKKLMQGGNQANYGQYGNVRPASEDPYGDPADYGQYGNVRPASEDPYGDPADYGQYGNIRPASEDPYGDPADQQYRY</sequence>
<name>A0AA40VTM3_9NOST</name>
<dbReference type="Proteomes" id="UP001165986">
    <property type="component" value="Unassembled WGS sequence"/>
</dbReference>
<accession>A0AA40VTM3</accession>
<dbReference type="RefSeq" id="WP_191760547.1">
    <property type="nucleotide sequence ID" value="NZ_VJXY01000039.1"/>
</dbReference>
<evidence type="ECO:0000313" key="3">
    <source>
        <dbReference type="Proteomes" id="UP001165986"/>
    </source>
</evidence>
<dbReference type="AlphaFoldDB" id="A0AA40VTM3"/>
<proteinExistence type="predicted"/>
<dbReference type="EMBL" id="VJXY01000039">
    <property type="protein sequence ID" value="MBD6619350.1"/>
    <property type="molecule type" value="Genomic_DNA"/>
</dbReference>
<evidence type="ECO:0000313" key="2">
    <source>
        <dbReference type="EMBL" id="MBD6619350.1"/>
    </source>
</evidence>
<protein>
    <submittedName>
        <fullName evidence="2">Uncharacterized protein</fullName>
    </submittedName>
</protein>
<reference evidence="2" key="1">
    <citation type="submission" date="2019-07" db="EMBL/GenBank/DDBJ databases">
        <title>Toxilogical consequences of a new and cryptic species of cyanobacteria (Komarekiella delphini-convector) recovered from the epidermis of a bottlenose dolphin and 1500 ft. in the air.</title>
        <authorList>
            <person name="Brown A.O."/>
            <person name="Dvorak P."/>
            <person name="Villanueva C.D."/>
            <person name="Foss A.J."/>
            <person name="Garvey A.D."/>
            <person name="Gibson Q.A."/>
            <person name="Johansen J.R."/>
            <person name="Casamatta D.A."/>
        </authorList>
    </citation>
    <scope>NUCLEOTIDE SEQUENCE</scope>
    <source>
        <strain evidence="2">SJRDD-AB1</strain>
    </source>
</reference>
<evidence type="ECO:0000256" key="1">
    <source>
        <dbReference type="SAM" id="MobiDB-lite"/>
    </source>
</evidence>
<organism evidence="2 3">
    <name type="scientific">Komarekiella delphini-convector SJRDD-AB1</name>
    <dbReference type="NCBI Taxonomy" id="2593771"/>
    <lineage>
        <taxon>Bacteria</taxon>
        <taxon>Bacillati</taxon>
        <taxon>Cyanobacteriota</taxon>
        <taxon>Cyanophyceae</taxon>
        <taxon>Nostocales</taxon>
        <taxon>Nostocaceae</taxon>
        <taxon>Komarekiella</taxon>
        <taxon>Komarekiella delphini-convector</taxon>
    </lineage>
</organism>
<feature type="region of interest" description="Disordered" evidence="1">
    <location>
        <begin position="174"/>
        <end position="235"/>
    </location>
</feature>
<keyword evidence="3" id="KW-1185">Reference proteome</keyword>